<evidence type="ECO:0000313" key="2">
    <source>
        <dbReference type="EMBL" id="PAV62979.1"/>
    </source>
</evidence>
<keyword evidence="1" id="KW-0812">Transmembrane</keyword>
<sequence length="148" mass="16326">MAYFCLVNSRMDLDKEIPTAPKVSKEAAPPINYDGYSIPRGTYNADIEKLRNSVRMSTASQQSTPSIIIETASNHEDRSPFTPQHSRISIPGAHYASTPLSSGKHDSDLLEKQLSSSTKTHYRSLLIAITLALLIICGMALVLLLLFY</sequence>
<keyword evidence="1" id="KW-1133">Transmembrane helix</keyword>
<evidence type="ECO:0000313" key="3">
    <source>
        <dbReference type="Proteomes" id="UP000218231"/>
    </source>
</evidence>
<dbReference type="AlphaFoldDB" id="A0A2A2JN94"/>
<keyword evidence="1" id="KW-0472">Membrane</keyword>
<reference evidence="2 3" key="1">
    <citation type="journal article" date="2017" name="Curr. Biol.">
        <title>Genome architecture and evolution of a unichromosomal asexual nematode.</title>
        <authorList>
            <person name="Fradin H."/>
            <person name="Zegar C."/>
            <person name="Gutwein M."/>
            <person name="Lucas J."/>
            <person name="Kovtun M."/>
            <person name="Corcoran D."/>
            <person name="Baugh L.R."/>
            <person name="Kiontke K."/>
            <person name="Gunsalus K."/>
            <person name="Fitch D.H."/>
            <person name="Piano F."/>
        </authorList>
    </citation>
    <scope>NUCLEOTIDE SEQUENCE [LARGE SCALE GENOMIC DNA]</scope>
    <source>
        <strain evidence="2">PF1309</strain>
    </source>
</reference>
<protein>
    <submittedName>
        <fullName evidence="2">Uncharacterized protein</fullName>
    </submittedName>
</protein>
<evidence type="ECO:0000256" key="1">
    <source>
        <dbReference type="SAM" id="Phobius"/>
    </source>
</evidence>
<accession>A0A2A2JN94</accession>
<dbReference type="EMBL" id="LIAE01010337">
    <property type="protein sequence ID" value="PAV62979.1"/>
    <property type="molecule type" value="Genomic_DNA"/>
</dbReference>
<proteinExistence type="predicted"/>
<organism evidence="2 3">
    <name type="scientific">Diploscapter pachys</name>
    <dbReference type="NCBI Taxonomy" id="2018661"/>
    <lineage>
        <taxon>Eukaryota</taxon>
        <taxon>Metazoa</taxon>
        <taxon>Ecdysozoa</taxon>
        <taxon>Nematoda</taxon>
        <taxon>Chromadorea</taxon>
        <taxon>Rhabditida</taxon>
        <taxon>Rhabditina</taxon>
        <taxon>Rhabditomorpha</taxon>
        <taxon>Rhabditoidea</taxon>
        <taxon>Rhabditidae</taxon>
        <taxon>Diploscapter</taxon>
    </lineage>
</organism>
<name>A0A2A2JN94_9BILA</name>
<comment type="caution">
    <text evidence="2">The sequence shown here is derived from an EMBL/GenBank/DDBJ whole genome shotgun (WGS) entry which is preliminary data.</text>
</comment>
<keyword evidence="3" id="KW-1185">Reference proteome</keyword>
<gene>
    <name evidence="2" type="ORF">WR25_03871</name>
</gene>
<feature type="transmembrane region" description="Helical" evidence="1">
    <location>
        <begin position="125"/>
        <end position="147"/>
    </location>
</feature>
<dbReference type="Proteomes" id="UP000218231">
    <property type="component" value="Unassembled WGS sequence"/>
</dbReference>